<name>A0A1S9PMT7_9SPHI</name>
<dbReference type="OrthoDB" id="770741at2"/>
<dbReference type="Proteomes" id="UP000189739">
    <property type="component" value="Unassembled WGS sequence"/>
</dbReference>
<dbReference type="EMBL" id="MBTF01000001">
    <property type="protein sequence ID" value="OOQ62241.1"/>
    <property type="molecule type" value="Genomic_DNA"/>
</dbReference>
<gene>
    <name evidence="1" type="ORF">BC343_04140</name>
</gene>
<evidence type="ECO:0000313" key="2">
    <source>
        <dbReference type="Proteomes" id="UP000189739"/>
    </source>
</evidence>
<sequence length="149" mass="16822">MKTSSYIILLSLFILACRQPHKPGVVKAAPITVKKQAVKSAGSDTLQSGVSPAVSRWFDSMVVVYNANTNNPLVRTAIADKNLKEEWLFDQELHADTANYYVYQVGHDVADTDGRRFVTDSWIYADTLKRMLFELQADEKLTDWRAVKP</sequence>
<dbReference type="AlphaFoldDB" id="A0A1S9PMT7"/>
<dbReference type="PROSITE" id="PS51257">
    <property type="entry name" value="PROKAR_LIPOPROTEIN"/>
    <property type="match status" value="1"/>
</dbReference>
<dbReference type="RefSeq" id="WP_078346439.1">
    <property type="nucleotide sequence ID" value="NZ_MBTF01000001.1"/>
</dbReference>
<evidence type="ECO:0000313" key="1">
    <source>
        <dbReference type="EMBL" id="OOQ62241.1"/>
    </source>
</evidence>
<dbReference type="STRING" id="1792845.BC343_04140"/>
<accession>A0A1S9PMT7</accession>
<reference evidence="1 2" key="1">
    <citation type="submission" date="2016-07" db="EMBL/GenBank/DDBJ databases">
        <title>Genomic analysis of zinc-resistant bacterium Mucilaginibacter pedocola TBZ30.</title>
        <authorList>
            <person name="Huang J."/>
            <person name="Tang J."/>
        </authorList>
    </citation>
    <scope>NUCLEOTIDE SEQUENCE [LARGE SCALE GENOMIC DNA]</scope>
    <source>
        <strain evidence="1 2">TBZ30</strain>
    </source>
</reference>
<comment type="caution">
    <text evidence="1">The sequence shown here is derived from an EMBL/GenBank/DDBJ whole genome shotgun (WGS) entry which is preliminary data.</text>
</comment>
<proteinExistence type="predicted"/>
<protein>
    <submittedName>
        <fullName evidence="1">Uncharacterized protein</fullName>
    </submittedName>
</protein>
<keyword evidence="2" id="KW-1185">Reference proteome</keyword>
<organism evidence="1 2">
    <name type="scientific">Mucilaginibacter pedocola</name>
    <dbReference type="NCBI Taxonomy" id="1792845"/>
    <lineage>
        <taxon>Bacteria</taxon>
        <taxon>Pseudomonadati</taxon>
        <taxon>Bacteroidota</taxon>
        <taxon>Sphingobacteriia</taxon>
        <taxon>Sphingobacteriales</taxon>
        <taxon>Sphingobacteriaceae</taxon>
        <taxon>Mucilaginibacter</taxon>
    </lineage>
</organism>